<dbReference type="SUPFAM" id="SSF53300">
    <property type="entry name" value="vWA-like"/>
    <property type="match status" value="1"/>
</dbReference>
<comment type="similarity">
    <text evidence="2">Belongs to the SEC23/SEC24 family. SEC24 subfamily.</text>
</comment>
<dbReference type="Pfam" id="PF04810">
    <property type="entry name" value="zf-Sec23_Sec24"/>
    <property type="match status" value="1"/>
</dbReference>
<keyword evidence="3" id="KW-0333">Golgi apparatus</keyword>
<dbReference type="Proteomes" id="UP000001926">
    <property type="component" value="Partially assembled WGS sequence"/>
</dbReference>
<protein>
    <submittedName>
        <fullName evidence="7">Sec24 protein, putative</fullName>
    </submittedName>
</protein>
<evidence type="ECO:0000256" key="1">
    <source>
        <dbReference type="ARBA" id="ARBA00004394"/>
    </source>
</evidence>
<dbReference type="InterPro" id="IPR036174">
    <property type="entry name" value="Znf_Sec23_Sec24_sf"/>
</dbReference>
<accession>A0A8U0WNY0</accession>
<dbReference type="PANTHER" id="PTHR13803:SF39">
    <property type="entry name" value="SECRETORY 24AB, ISOFORM A"/>
    <property type="match status" value="1"/>
</dbReference>
<feature type="domain" description="Sec23/Sec24 trunk" evidence="5">
    <location>
        <begin position="124"/>
        <end position="314"/>
    </location>
</feature>
<comment type="subcellular location">
    <subcellularLocation>
        <location evidence="1">Golgi apparatus membrane</location>
    </subcellularLocation>
</comment>
<dbReference type="InterPro" id="IPR006896">
    <property type="entry name" value="Sec23/24_trunk_dom"/>
</dbReference>
<keyword evidence="8" id="KW-1185">Reference proteome</keyword>
<organism evidence="7 8">
    <name type="scientific">Entamoeba histolytica (strain ATCC 30459 / HM-1:IMSS / ABRM)</name>
    <dbReference type="NCBI Taxonomy" id="294381"/>
    <lineage>
        <taxon>Eukaryota</taxon>
        <taxon>Amoebozoa</taxon>
        <taxon>Evosea</taxon>
        <taxon>Archamoebae</taxon>
        <taxon>Mastigamoebida</taxon>
        <taxon>Entamoebidae</taxon>
        <taxon>Entamoeba</taxon>
    </lineage>
</organism>
<dbReference type="HOGENOM" id="CLU_442430_0_0_1"/>
<dbReference type="GO" id="GO:0070971">
    <property type="term" value="C:endoplasmic reticulum exit site"/>
    <property type="evidence" value="ECO:0000318"/>
    <property type="project" value="GO_Central"/>
</dbReference>
<dbReference type="GO" id="GO:0006886">
    <property type="term" value="P:intracellular protein transport"/>
    <property type="evidence" value="ECO:0007669"/>
    <property type="project" value="InterPro"/>
</dbReference>
<reference evidence="7" key="2">
    <citation type="submission" date="2007-03" db="EMBL/GenBank/DDBJ databases">
        <authorList>
            <person name="Lorenzi H."/>
            <person name="Amedeo P."/>
            <person name="Inman J."/>
            <person name="Schobel S."/>
            <person name="Caler E."/>
        </authorList>
    </citation>
    <scope>GENOME REANNOTATION</scope>
    <source>
        <strain evidence="7">HM-1:IMSS</strain>
    </source>
</reference>
<name>A0A8U0WNY0_ENTH1</name>
<dbReference type="SUPFAM" id="SSF81995">
    <property type="entry name" value="beta-sandwich domain of Sec23/24"/>
    <property type="match status" value="1"/>
</dbReference>
<dbReference type="GO" id="GO:0030127">
    <property type="term" value="C:COPII vesicle coat"/>
    <property type="evidence" value="ECO:0000318"/>
    <property type="project" value="GO_Central"/>
</dbReference>
<reference evidence="7" key="1">
    <citation type="journal article" date="2005" name="Nature">
        <title>The genome of the protist parasite Entamoeba histolytica.</title>
        <authorList>
            <person name="Loftus B."/>
            <person name="Anderson I."/>
            <person name="Davies R."/>
            <person name="Alsmark U.C."/>
            <person name="Samuelson J."/>
            <person name="Amedeo P."/>
            <person name="Roncaglia P."/>
            <person name="Berriman M."/>
            <person name="Hirt R.P."/>
            <person name="Mann B.J."/>
            <person name="Nozaki T."/>
            <person name="Suh B."/>
            <person name="Pop M."/>
            <person name="Duchene M."/>
            <person name="Ackers J."/>
            <person name="Tannich E."/>
            <person name="Leippe M."/>
            <person name="Hofer M."/>
            <person name="Bruchhaus I."/>
            <person name="Willhoeft U."/>
            <person name="Bhattacharya A."/>
            <person name="Chillingworth T."/>
            <person name="Churcher C."/>
            <person name="Hance Z."/>
            <person name="Harris B."/>
            <person name="Harris D."/>
            <person name="Jagels K."/>
            <person name="Moule S."/>
            <person name="Mungall K."/>
            <person name="Ormond D."/>
            <person name="Squares R."/>
            <person name="Whitehead S."/>
            <person name="Quail M.A."/>
            <person name="Rabbinowitsch E."/>
            <person name="Norbertczak H."/>
            <person name="Price C."/>
            <person name="Wang Z."/>
            <person name="Guillen N."/>
            <person name="Gilchrist C."/>
            <person name="Stroup S.E."/>
            <person name="Bhattacharya S."/>
            <person name="Lohia A."/>
            <person name="Foster P.G."/>
            <person name="Sicheritz-Ponten T."/>
            <person name="Weber C."/>
            <person name="Singh U."/>
            <person name="Mukherjee C."/>
            <person name="El-Sayed N.M."/>
            <person name="Petri W.A.Jr."/>
            <person name="Clark C.G."/>
            <person name="Embley T.M."/>
            <person name="Barrell B."/>
            <person name="Fraser C.M."/>
            <person name="Hall N."/>
        </authorList>
    </citation>
    <scope>NUCLEOTIDE SEQUENCE [LARGE SCALE GENOMIC DNA]</scope>
    <source>
        <strain evidence="7">HM-1:IMSS</strain>
    </source>
</reference>
<dbReference type="KEGG" id="ehi:EHI_042990"/>
<dbReference type="Pfam" id="PF08033">
    <property type="entry name" value="Sec23_BS"/>
    <property type="match status" value="1"/>
</dbReference>
<evidence type="ECO:0000313" key="8">
    <source>
        <dbReference type="Proteomes" id="UP000001926"/>
    </source>
</evidence>
<evidence type="ECO:0000259" key="4">
    <source>
        <dbReference type="Pfam" id="PF04810"/>
    </source>
</evidence>
<evidence type="ECO:0000259" key="6">
    <source>
        <dbReference type="Pfam" id="PF08033"/>
    </source>
</evidence>
<dbReference type="GO" id="GO:0090110">
    <property type="term" value="P:COPII-coated vesicle cargo loading"/>
    <property type="evidence" value="ECO:0000318"/>
    <property type="project" value="GO_Central"/>
</dbReference>
<evidence type="ECO:0000256" key="3">
    <source>
        <dbReference type="ARBA" id="ARBA00023034"/>
    </source>
</evidence>
<dbReference type="GO" id="GO:0000139">
    <property type="term" value="C:Golgi membrane"/>
    <property type="evidence" value="ECO:0007669"/>
    <property type="project" value="UniProtKB-SubCell"/>
</dbReference>
<dbReference type="InterPro" id="IPR006895">
    <property type="entry name" value="Znf_Sec23_Sec24"/>
</dbReference>
<dbReference type="OrthoDB" id="49016at2759"/>
<dbReference type="PANTHER" id="PTHR13803">
    <property type="entry name" value="SEC24-RELATED PROTEIN"/>
    <property type="match status" value="1"/>
</dbReference>
<proteinExistence type="inferred from homology"/>
<dbReference type="AlphaFoldDB" id="A0A8U0WNY0"/>
<dbReference type="InterPro" id="IPR050550">
    <property type="entry name" value="SEC23_SEC24_subfamily"/>
</dbReference>
<dbReference type="RefSeq" id="XP_652623.1">
    <property type="nucleotide sequence ID" value="XM_647531.1"/>
</dbReference>
<dbReference type="EMBL" id="DS571292">
    <property type="protein sequence ID" value="EAL47237.1"/>
    <property type="molecule type" value="Genomic_DNA"/>
</dbReference>
<feature type="domain" description="Zinc finger Sec23/Sec24-type" evidence="4">
    <location>
        <begin position="44"/>
        <end position="76"/>
    </location>
</feature>
<evidence type="ECO:0000313" key="7">
    <source>
        <dbReference type="EMBL" id="EAL47237.1"/>
    </source>
</evidence>
<dbReference type="SUPFAM" id="SSF82919">
    <property type="entry name" value="Zn-finger domain of Sec23/24"/>
    <property type="match status" value="1"/>
</dbReference>
<evidence type="ECO:0000259" key="5">
    <source>
        <dbReference type="Pfam" id="PF04811"/>
    </source>
</evidence>
<dbReference type="InterPro" id="IPR012990">
    <property type="entry name" value="Beta-sandwich_Sec23_24"/>
</dbReference>
<gene>
    <name evidence="7" type="ORF">EHI_042990</name>
</gene>
<dbReference type="GeneID" id="3406933"/>
<dbReference type="Gene3D" id="2.30.30.380">
    <property type="entry name" value="Zn-finger domain of Sec23/24"/>
    <property type="match status" value="1"/>
</dbReference>
<dbReference type="InterPro" id="IPR036465">
    <property type="entry name" value="vWFA_dom_sf"/>
</dbReference>
<dbReference type="GO" id="GO:0008270">
    <property type="term" value="F:zinc ion binding"/>
    <property type="evidence" value="ECO:0000318"/>
    <property type="project" value="GO_Central"/>
</dbReference>
<dbReference type="Pfam" id="PF04811">
    <property type="entry name" value="Sec23_trunk"/>
    <property type="match status" value="1"/>
</dbReference>
<dbReference type="OMA" id="YMEAKIP"/>
<evidence type="ECO:0000256" key="2">
    <source>
        <dbReference type="ARBA" id="ARBA00008334"/>
    </source>
</evidence>
<feature type="domain" description="Sec23/Sec24 beta-sandwich" evidence="6">
    <location>
        <begin position="331"/>
        <end position="410"/>
    </location>
</feature>
<dbReference type="GO" id="GO:0000149">
    <property type="term" value="F:SNARE binding"/>
    <property type="evidence" value="ECO:0000318"/>
    <property type="project" value="GO_Central"/>
</dbReference>
<sequence>MNRIECSMNSIPYTELQRAKVGIPLYFVYTPLCNEVNRYDIPTISRCRGCKGYMNKYNNWIVAGRTWKCCLCGHINTELTERYLQLTQERIQEYPELIVDALEIKTDSNYTRRPMQGNCILFAIDQLYFESVKDILINIIQKIPNNTRIGVMIYSDKITLFKYHNSHYSIDVFSEDAIELINDINLYLPSIETIKSEIIDNIRKYNDEQNYVGCCFGNAMKTINFLLKNYGGKVICLNGSHPTKGEGKLNPLTNDFKTFKSSHDPFYDELAIEMNNNMITIDMFFNLRNAFDTATLSDFARRTGGRVYVCNSNEELFQTMINDILQSYRHEAVFRIRSTHNLATKKRYGNYNLRNNDLIAVPCIDPTSCFVIDYEILPISNITNTYIQTVFLYTNQNKERMLRIETMKIPQNSQPEINARGLTIACNIISSTIGIKEGLKEAKEYLINIAKKIPKYCSQRNEAIYYLYCLTKTPQMNKKGYVCAGILRTIIGKGEFPIPVMYVIDGNGNYRSVTLSGQEVKNCLVLLIIGEQMIIGVDRLLEKKMIKSCFGVSTITEIANNSLISEEDNVIAITMRKLISSIGKKIITIDCSDRWKEWLIVEDNYHDGWTYQKFLNIL</sequence>
<dbReference type="Gene3D" id="3.40.50.410">
    <property type="entry name" value="von Willebrand factor, type A domain"/>
    <property type="match status" value="1"/>
</dbReference>